<proteinExistence type="predicted"/>
<gene>
    <name evidence="1" type="ORF">UFOPK3610_01650</name>
</gene>
<evidence type="ECO:0000313" key="1">
    <source>
        <dbReference type="EMBL" id="CAB4925431.1"/>
    </source>
</evidence>
<sequence>MSISIHSPHQPIEAVPALLGFQPEEPIVILGLRDKGVLWVFGQRCRPFTQ</sequence>
<protein>
    <submittedName>
        <fullName evidence="1">Unannotated protein</fullName>
    </submittedName>
</protein>
<dbReference type="EMBL" id="CAFBMR010000093">
    <property type="protein sequence ID" value="CAB4925431.1"/>
    <property type="molecule type" value="Genomic_DNA"/>
</dbReference>
<reference evidence="1" key="1">
    <citation type="submission" date="2020-05" db="EMBL/GenBank/DDBJ databases">
        <authorList>
            <person name="Chiriac C."/>
            <person name="Salcher M."/>
            <person name="Ghai R."/>
            <person name="Kavagutti S V."/>
        </authorList>
    </citation>
    <scope>NUCLEOTIDE SEQUENCE</scope>
</reference>
<name>A0A6J7I415_9ZZZZ</name>
<organism evidence="1">
    <name type="scientific">freshwater metagenome</name>
    <dbReference type="NCBI Taxonomy" id="449393"/>
    <lineage>
        <taxon>unclassified sequences</taxon>
        <taxon>metagenomes</taxon>
        <taxon>ecological metagenomes</taxon>
    </lineage>
</organism>
<dbReference type="AlphaFoldDB" id="A0A6J7I415"/>
<accession>A0A6J7I415</accession>